<keyword evidence="2" id="KW-1185">Reference proteome</keyword>
<dbReference type="Proteomes" id="UP001059607">
    <property type="component" value="Chromosome"/>
</dbReference>
<organism evidence="1 2">
    <name type="scientific">Pseudomonas nunensis</name>
    <dbReference type="NCBI Taxonomy" id="2961896"/>
    <lineage>
        <taxon>Bacteria</taxon>
        <taxon>Pseudomonadati</taxon>
        <taxon>Pseudomonadota</taxon>
        <taxon>Gammaproteobacteria</taxon>
        <taxon>Pseudomonadales</taxon>
        <taxon>Pseudomonadaceae</taxon>
        <taxon>Pseudomonas</taxon>
    </lineage>
</organism>
<gene>
    <name evidence="1" type="ORF">NK667_02030</name>
</gene>
<dbReference type="Gene3D" id="2.60.40.10">
    <property type="entry name" value="Immunoglobulins"/>
    <property type="match status" value="1"/>
</dbReference>
<proteinExistence type="predicted"/>
<reference evidence="1" key="1">
    <citation type="submission" date="2022-07" db="EMBL/GenBank/DDBJ databases">
        <title>Pseudomonas nunamit sp. nov. an antifungal species isolated from Greenland.</title>
        <authorList>
            <person name="Ntana F."/>
            <person name="Hennessy R.C."/>
            <person name="Zervas A."/>
            <person name="Stougaard P."/>
        </authorList>
    </citation>
    <scope>NUCLEOTIDE SEQUENCE</scope>
    <source>
        <strain evidence="1">In5</strain>
    </source>
</reference>
<dbReference type="RefSeq" id="WP_236708549.1">
    <property type="nucleotide sequence ID" value="NZ_CP101125.1"/>
</dbReference>
<accession>A0ABY5EHD4</accession>
<evidence type="ECO:0000313" key="2">
    <source>
        <dbReference type="Proteomes" id="UP001059607"/>
    </source>
</evidence>
<dbReference type="InterPro" id="IPR013783">
    <property type="entry name" value="Ig-like_fold"/>
</dbReference>
<name>A0ABY5EHD4_9PSED</name>
<evidence type="ECO:0008006" key="3">
    <source>
        <dbReference type="Google" id="ProtNLM"/>
    </source>
</evidence>
<dbReference type="EMBL" id="CP101125">
    <property type="protein sequence ID" value="UTO15171.1"/>
    <property type="molecule type" value="Genomic_DNA"/>
</dbReference>
<protein>
    <recommendedName>
        <fullName evidence="3">Ig-like domain (Group 3)</fullName>
    </recommendedName>
</protein>
<evidence type="ECO:0000313" key="1">
    <source>
        <dbReference type="EMBL" id="UTO15171.1"/>
    </source>
</evidence>
<sequence length="1039" mass="111225">MSDQPELPEPVNTSDTTGIQGALRLLNAPRQGALVSRNGFIVRGPDFHSVNDETVKLHLYVSSAGTNRFVGERVHWLQPNVVPFTTDWNMPTPAWVTSRASAYFLYQFKLKSGGESDWYDSGWFEVATPPVITSHVSNQAQDVVRPTLRGTGEPGCLVRAVKVFSSSIDYLSQIAIVNDDRTWALPLTRDLPDGAFEFEVRMWLPAAVESSNVSTGFIYNLLAIPVIAPLPDNGFIKVPRLEISGTGVAGAQVDIHKSGDGTTVYGTVSVQENKTWKVTPSRDLPQGAFQLTAKQRKDGKTRTWASAVSAFGLFPLTITGTTAEQDTAFTLSGTGGLANADVVVYLDLTNTLIGNGKVTSNGSWNVAISGLIPGTRSLTVLQKHSSYTSDRSVPRAFKIRPPKLTQVNVEPLPNQAAKFSGAGYDGATLALTYISGPENKKLPEVPVVNGAWQLTTAAWAPGIYFYSAIQKVSDNAGGWIPSQDLIFTFPILPPELKPVPDPTNVTYTRDYTPTFSGNGVTGATVMVRIPGGAIAAPDTPVVNGRWSSQAIAVWGPVFERLVHLRQALNGQESPSWIEIKVTIPPLAPQITDVVPDGLSPTFTGNCWQSGAVVNLAFSDNPSMVETATVTGGTWTFRRAGSFAPNVTHTVTVTQVAAQQTSPPTTRTFEVSRTLLKPIITYPMREIEVELDLNVTGRQGVAGASLQLRIDGINAGAAKQLDSDGDWSVELKNLAFGRRILDAQQTLDGRPSERSESVPFYVVLMPPLFTTPRPGSDLPRVSTISGEGLPGAKVEVWLDGRDDFLLTGVTVNPAGHWEGPVTLPVGVTKLRARQAIGQVVSNDGPLLTCNVVPVAPYIETPVEGGHIGRSTVVSGFGVPGDTVTILLGENRLGSAAVLEDRTWSVSATLTQPGGAQVLVVVASLDGFESDRSARRPVVLGSYMPIIDSPQAGRWVSDPVAFSGQGRAGIGQLVSWFNPEQSWAPNLSVSAQGWQGLAVRALPAGGNWCRFKQTIIDRADASTISDWGESGRFEVLGPPSP</sequence>